<comment type="similarity">
    <text evidence="1 8">Belongs to the phage and mitochondrial RNA polymerase family.</text>
</comment>
<reference evidence="11 12" key="1">
    <citation type="journal article" date="2020" name="IScience">
        <title>Genome Sequencing of the Endangered Kingdonia uniflora (Circaeasteraceae, Ranunculales) Reveals Potential Mechanisms of Evolutionary Specialization.</title>
        <authorList>
            <person name="Sun Y."/>
            <person name="Deng T."/>
            <person name="Zhang A."/>
            <person name="Moore M.J."/>
            <person name="Landis J.B."/>
            <person name="Lin N."/>
            <person name="Zhang H."/>
            <person name="Zhang X."/>
            <person name="Huang J."/>
            <person name="Zhang X."/>
            <person name="Sun H."/>
            <person name="Wang H."/>
        </authorList>
    </citation>
    <scope>NUCLEOTIDE SEQUENCE [LARGE SCALE GENOMIC DNA]</scope>
    <source>
        <strain evidence="11">TB1705</strain>
        <tissue evidence="11">Leaf</tissue>
    </source>
</reference>
<dbReference type="PANTHER" id="PTHR48258">
    <property type="entry name" value="DUF4218 DOMAIN-CONTAINING PROTEIN-RELATED"/>
    <property type="match status" value="1"/>
</dbReference>
<evidence type="ECO:0000259" key="10">
    <source>
        <dbReference type="Pfam" id="PF13952"/>
    </source>
</evidence>
<dbReference type="PROSITE" id="PS00489">
    <property type="entry name" value="RNA_POL_PHAGE_2"/>
    <property type="match status" value="1"/>
</dbReference>
<dbReference type="AlphaFoldDB" id="A0A7J7PCY4"/>
<dbReference type="Pfam" id="PF13952">
    <property type="entry name" value="DUF4216"/>
    <property type="match status" value="1"/>
</dbReference>
<evidence type="ECO:0000259" key="9">
    <source>
        <dbReference type="Pfam" id="PF00940"/>
    </source>
</evidence>
<dbReference type="SUPFAM" id="SSF56672">
    <property type="entry name" value="DNA/RNA polymerases"/>
    <property type="match status" value="1"/>
</dbReference>
<keyword evidence="5 8" id="KW-0548">Nucleotidyltransferase</keyword>
<proteinExistence type="inferred from homology"/>
<dbReference type="GO" id="GO:0006351">
    <property type="term" value="P:DNA-templated transcription"/>
    <property type="evidence" value="ECO:0007669"/>
    <property type="project" value="InterPro"/>
</dbReference>
<dbReference type="InterPro" id="IPR002092">
    <property type="entry name" value="DNA-dir_Rpol_phage-type"/>
</dbReference>
<protein>
    <recommendedName>
        <fullName evidence="2 8">DNA-directed RNA polymerase</fullName>
        <ecNumber evidence="2 8">2.7.7.6</ecNumber>
    </recommendedName>
</protein>
<dbReference type="GO" id="GO:0003899">
    <property type="term" value="F:DNA-directed RNA polymerase activity"/>
    <property type="evidence" value="ECO:0007669"/>
    <property type="project" value="UniProtKB-EC"/>
</dbReference>
<comment type="catalytic activity">
    <reaction evidence="7 8">
        <text>RNA(n) + a ribonucleoside 5'-triphosphate = RNA(n+1) + diphosphate</text>
        <dbReference type="Rhea" id="RHEA:21248"/>
        <dbReference type="Rhea" id="RHEA-COMP:14527"/>
        <dbReference type="Rhea" id="RHEA-COMP:17342"/>
        <dbReference type="ChEBI" id="CHEBI:33019"/>
        <dbReference type="ChEBI" id="CHEBI:61557"/>
        <dbReference type="ChEBI" id="CHEBI:140395"/>
        <dbReference type="EC" id="2.7.7.6"/>
    </reaction>
</comment>
<dbReference type="InterPro" id="IPR025312">
    <property type="entry name" value="DUF4216"/>
</dbReference>
<keyword evidence="6 8" id="KW-0804">Transcription</keyword>
<evidence type="ECO:0000313" key="11">
    <source>
        <dbReference type="EMBL" id="KAF6177120.1"/>
    </source>
</evidence>
<dbReference type="Gene3D" id="1.10.150.20">
    <property type="entry name" value="5' to 3' exonuclease, C-terminal subdomain"/>
    <property type="match status" value="1"/>
</dbReference>
<evidence type="ECO:0000313" key="12">
    <source>
        <dbReference type="Proteomes" id="UP000541444"/>
    </source>
</evidence>
<evidence type="ECO:0000256" key="2">
    <source>
        <dbReference type="ARBA" id="ARBA00012418"/>
    </source>
</evidence>
<organism evidence="11 12">
    <name type="scientific">Kingdonia uniflora</name>
    <dbReference type="NCBI Taxonomy" id="39325"/>
    <lineage>
        <taxon>Eukaryota</taxon>
        <taxon>Viridiplantae</taxon>
        <taxon>Streptophyta</taxon>
        <taxon>Embryophyta</taxon>
        <taxon>Tracheophyta</taxon>
        <taxon>Spermatophyta</taxon>
        <taxon>Magnoliopsida</taxon>
        <taxon>Ranunculales</taxon>
        <taxon>Circaeasteraceae</taxon>
        <taxon>Kingdonia</taxon>
    </lineage>
</organism>
<evidence type="ECO:0000256" key="5">
    <source>
        <dbReference type="ARBA" id="ARBA00022695"/>
    </source>
</evidence>
<sequence>MDDDADKEQPLDKCNVIHLETLKYELVRRWVLSSYDGIEEWEKKYDIYLIDYMRVSRRRGSTNLGKPLDYILWLREHFENSEMSTLKRFVDGSSFKATSYKAYRVNGFVFCAADSESCKTTQNSGVKMKAITNFVASIRDQNPCGAKTIYYGVVKEIIELDYYDFLQAVFYCDCVRVEDKVNGCTFDTEANLTFVNLQKLKRNSKVDDEPYCLASHASQVFYCQDPTKTGWSVVIDAPKRLDKDIDAYEEPLVFETENPFTSLMMGLINENVDEDEEITKGSWIFEDNVWQIICEEYVLPEGAKRKLMKSANNLWRNGKKILRKKYDEWDTDEARKKNCPKKTRPENWMEVDPTTTRSDSFLVGYTRSDGTFPTALVAEKVVPSDQTESSNDCTSNSLGIKESKFRLLTFRDYNHFYIELKDHKKVYVALNSLQMQPFEINSKLLTFILENRSTLEEVGVLADKRLAHVDVGKVFDILGSLYFKDLDIKAVSTCSDLLIELTKMIQLASLLRFSPILNNKDIDISTIDSRGYLGAAAAFKYKKLRSLDEVFEWYKLNSPIMNSSDISLIELAQDASEPFHFLAKVISIERIDKGLTSKERDCELFSIPVTQDASASAYQLMSLMLLNIEMGELTNFLPSSENKIKDLYIFMKKGLKDYLRGKLDEDKYTIVESMLTRKLVKQLFMPLIYGKTILTMSGDIIECYGPLLQKKDCGAIAKHYYDFWNHRFPEIKFFMKMINLIGLICSALDKPVVYVTPYFTTVQDYVRSKTAEIWIYDRITKKRRTMKVVEKLHSKNQLPVYTIHDNLISSPNNLRKLLEDLTMDLGKVVKISKKDLGKYFGKILVTIFSITDPSSYFSNALFTYPSSDFSNALFTGTSSSFSNALAQVPSGGYLVDEEGFDFMMVPLLREIKAQQQNLKEYCKTYNRAKYYEDAKP</sequence>
<feature type="domain" description="DUF4216" evidence="10">
    <location>
        <begin position="158"/>
        <end position="234"/>
    </location>
</feature>
<dbReference type="GO" id="GO:0003677">
    <property type="term" value="F:DNA binding"/>
    <property type="evidence" value="ECO:0007669"/>
    <property type="project" value="InterPro"/>
</dbReference>
<accession>A0A7J7PCY4</accession>
<gene>
    <name evidence="11" type="ORF">GIB67_005108</name>
</gene>
<dbReference type="InterPro" id="IPR043502">
    <property type="entry name" value="DNA/RNA_pol_sf"/>
</dbReference>
<evidence type="ECO:0000256" key="7">
    <source>
        <dbReference type="ARBA" id="ARBA00048552"/>
    </source>
</evidence>
<feature type="domain" description="DNA-directed RNA polymerase C-terminal" evidence="9">
    <location>
        <begin position="541"/>
        <end position="770"/>
    </location>
</feature>
<keyword evidence="12" id="KW-1185">Reference proteome</keyword>
<keyword evidence="4 8" id="KW-0808">Transferase</keyword>
<name>A0A7J7PCY4_9MAGN</name>
<dbReference type="InterPro" id="IPR046950">
    <property type="entry name" value="DNA-dir_Rpol_C_phage-type"/>
</dbReference>
<evidence type="ECO:0000256" key="6">
    <source>
        <dbReference type="ARBA" id="ARBA00023163"/>
    </source>
</evidence>
<dbReference type="EC" id="2.7.7.6" evidence="2 8"/>
<dbReference type="OrthoDB" id="1722225at2759"/>
<dbReference type="PROSITE" id="PS00900">
    <property type="entry name" value="RNA_POL_PHAGE_1"/>
    <property type="match status" value="1"/>
</dbReference>
<comment type="function">
    <text evidence="8">DNA-dependent RNA polymerase catalyzes the transcription of DNA into RNA using the four ribonucleoside triphosphates as substrates.</text>
</comment>
<dbReference type="Proteomes" id="UP000541444">
    <property type="component" value="Unassembled WGS sequence"/>
</dbReference>
<evidence type="ECO:0000256" key="1">
    <source>
        <dbReference type="ARBA" id="ARBA00009493"/>
    </source>
</evidence>
<dbReference type="EMBL" id="JACGCM010000003">
    <property type="protein sequence ID" value="KAF6177120.1"/>
    <property type="molecule type" value="Genomic_DNA"/>
</dbReference>
<comment type="caution">
    <text evidence="11">The sequence shown here is derived from an EMBL/GenBank/DDBJ whole genome shotgun (WGS) entry which is preliminary data.</text>
</comment>
<evidence type="ECO:0000256" key="4">
    <source>
        <dbReference type="ARBA" id="ARBA00022679"/>
    </source>
</evidence>
<evidence type="ECO:0000256" key="3">
    <source>
        <dbReference type="ARBA" id="ARBA00022478"/>
    </source>
</evidence>
<dbReference type="GO" id="GO:0000428">
    <property type="term" value="C:DNA-directed RNA polymerase complex"/>
    <property type="evidence" value="ECO:0007669"/>
    <property type="project" value="UniProtKB-KW"/>
</dbReference>
<evidence type="ECO:0000256" key="8">
    <source>
        <dbReference type="RuleBase" id="RU003805"/>
    </source>
</evidence>
<keyword evidence="3 8" id="KW-0240">DNA-directed RNA polymerase</keyword>
<dbReference type="Pfam" id="PF00940">
    <property type="entry name" value="RNA_pol"/>
    <property type="match status" value="1"/>
</dbReference>